<comment type="caution">
    <text evidence="1">The sequence shown here is derived from an EMBL/GenBank/DDBJ whole genome shotgun (WGS) entry which is preliminary data.</text>
</comment>
<gene>
    <name evidence="1" type="ORF">R3P38DRAFT_284251</name>
</gene>
<dbReference type="Proteomes" id="UP001362999">
    <property type="component" value="Unassembled WGS sequence"/>
</dbReference>
<keyword evidence="2" id="KW-1185">Reference proteome</keyword>
<name>A0AAV9ZP60_9AGAR</name>
<dbReference type="EMBL" id="JAWWNJ010000125">
    <property type="protein sequence ID" value="KAK6988195.1"/>
    <property type="molecule type" value="Genomic_DNA"/>
</dbReference>
<protein>
    <submittedName>
        <fullName evidence="1">Uncharacterized protein</fullName>
    </submittedName>
</protein>
<evidence type="ECO:0000313" key="2">
    <source>
        <dbReference type="Proteomes" id="UP001362999"/>
    </source>
</evidence>
<organism evidence="1 2">
    <name type="scientific">Favolaschia claudopus</name>
    <dbReference type="NCBI Taxonomy" id="2862362"/>
    <lineage>
        <taxon>Eukaryota</taxon>
        <taxon>Fungi</taxon>
        <taxon>Dikarya</taxon>
        <taxon>Basidiomycota</taxon>
        <taxon>Agaricomycotina</taxon>
        <taxon>Agaricomycetes</taxon>
        <taxon>Agaricomycetidae</taxon>
        <taxon>Agaricales</taxon>
        <taxon>Marasmiineae</taxon>
        <taxon>Mycenaceae</taxon>
        <taxon>Favolaschia</taxon>
    </lineage>
</organism>
<sequence>MNEWMGGWVTKRRSTFALHAYSLALALPPALTACSSSLLRLMSPHPSCAAALPACYTLSSPARRRRLWVIVFLALLPRSTCRPPSSHHATLRCRTFPFHLGDATVRIVAMDTGREVSATYV</sequence>
<accession>A0AAV9ZP60</accession>
<proteinExistence type="predicted"/>
<reference evidence="1 2" key="1">
    <citation type="journal article" date="2024" name="J Genomics">
        <title>Draft genome sequencing and assembly of Favolaschia claudopus CIRM-BRFM 2984 isolated from oak limbs.</title>
        <authorList>
            <person name="Navarro D."/>
            <person name="Drula E."/>
            <person name="Chaduli D."/>
            <person name="Cazenave R."/>
            <person name="Ahrendt S."/>
            <person name="Wang J."/>
            <person name="Lipzen A."/>
            <person name="Daum C."/>
            <person name="Barry K."/>
            <person name="Grigoriev I.V."/>
            <person name="Favel A."/>
            <person name="Rosso M.N."/>
            <person name="Martin F."/>
        </authorList>
    </citation>
    <scope>NUCLEOTIDE SEQUENCE [LARGE SCALE GENOMIC DNA]</scope>
    <source>
        <strain evidence="1 2">CIRM-BRFM 2984</strain>
    </source>
</reference>
<evidence type="ECO:0000313" key="1">
    <source>
        <dbReference type="EMBL" id="KAK6988195.1"/>
    </source>
</evidence>
<dbReference type="AlphaFoldDB" id="A0AAV9ZP60"/>